<dbReference type="EMBL" id="KN838735">
    <property type="protein sequence ID" value="KIJ96018.1"/>
    <property type="molecule type" value="Genomic_DNA"/>
</dbReference>
<dbReference type="InterPro" id="IPR012347">
    <property type="entry name" value="Ferritin-like"/>
</dbReference>
<dbReference type="HOGENOM" id="CLU_445539_0_0_1"/>
<dbReference type="OrthoDB" id="3143730at2759"/>
<dbReference type="PANTHER" id="PTHR34400:SF4">
    <property type="entry name" value="MEMBRANE PROTEIN"/>
    <property type="match status" value="1"/>
</dbReference>
<reference evidence="4" key="2">
    <citation type="submission" date="2015-01" db="EMBL/GenBank/DDBJ databases">
        <title>Evolutionary Origins and Diversification of the Mycorrhizal Mutualists.</title>
        <authorList>
            <consortium name="DOE Joint Genome Institute"/>
            <consortium name="Mycorrhizal Genomics Consortium"/>
            <person name="Kohler A."/>
            <person name="Kuo A."/>
            <person name="Nagy L.G."/>
            <person name="Floudas D."/>
            <person name="Copeland A."/>
            <person name="Barry K.W."/>
            <person name="Cichocki N."/>
            <person name="Veneault-Fourrey C."/>
            <person name="LaButti K."/>
            <person name="Lindquist E.A."/>
            <person name="Lipzen A."/>
            <person name="Lundell T."/>
            <person name="Morin E."/>
            <person name="Murat C."/>
            <person name="Riley R."/>
            <person name="Ohm R."/>
            <person name="Sun H."/>
            <person name="Tunlid A."/>
            <person name="Henrissat B."/>
            <person name="Grigoriev I.V."/>
            <person name="Hibbett D.S."/>
            <person name="Martin F."/>
        </authorList>
    </citation>
    <scope>NUCLEOTIDE SEQUENCE [LARGE SCALE GENOMIC DNA]</scope>
    <source>
        <strain evidence="4">LaAM-08-1</strain>
    </source>
</reference>
<feature type="region of interest" description="Disordered" evidence="1">
    <location>
        <begin position="182"/>
        <end position="240"/>
    </location>
</feature>
<sequence length="613" mass="66263">MDYDSLLPVQGRGTSTCIATSAPVYVPDHVPCEDAELGKDEDFCVPGEHQDFHAPATRESATHDVEPSNLSAALERAVRAAALEHAVQVAALEPAIQIAALQRAVQFAALEPTVQIAALEPAVLSAALQHAVQAAALEPAAHFTALEPAAQSTALKRAILAVTLKPDVQAAARKRAVTVADLKRARRHGGGGGRGRGGGGGRGRGGGGGRGGAGGGGGEGGGGDRGPQIPPLQLPTGPPRHWDYGSMIKRVHAGVMIELSTIPLYLYAMYSIKPVNNAVALQVRSTLRAVVEQEMLHLSLAGNLLSALGGTVELYDPRVVPQYPGRMLYGKIPMILEALKTESLGRFMEIESAADGSASSPMNDRDVLASQYCSIGELYEDLIAGIRGLPDENFNKNPGAQFCGNNFFGDHLFAINDQSTALRALRIVIEQGEGNLRVDDSHYDVFSKLYSRPQVWDVHLVPDNPKTVDYWNQYKNNYAYRLSLTFDAAYCYLLQNIQRVWHPLEKALHPVLFRNIHGIMSNVLTPLAEILVQQKLGADNVAAPCFNYYALTTARDGSLIPSPRPLRPKFLYHELKLRVGEAILAAPAAVPEHQRLRLKTIEHYIGGNLRPVW</sequence>
<evidence type="ECO:0000256" key="1">
    <source>
        <dbReference type="SAM" id="MobiDB-lite"/>
    </source>
</evidence>
<feature type="domain" description="Iminophenyl-pyruvate dimer synthase" evidence="2">
    <location>
        <begin position="252"/>
        <end position="450"/>
    </location>
</feature>
<protein>
    <recommendedName>
        <fullName evidence="2">Iminophenyl-pyruvate dimer synthase domain-containing protein</fullName>
    </recommendedName>
</protein>
<reference evidence="3 4" key="1">
    <citation type="submission" date="2014-04" db="EMBL/GenBank/DDBJ databases">
        <authorList>
            <consortium name="DOE Joint Genome Institute"/>
            <person name="Kuo A."/>
            <person name="Kohler A."/>
            <person name="Nagy L.G."/>
            <person name="Floudas D."/>
            <person name="Copeland A."/>
            <person name="Barry K.W."/>
            <person name="Cichocki N."/>
            <person name="Veneault-Fourrey C."/>
            <person name="LaButti K."/>
            <person name="Lindquist E.A."/>
            <person name="Lipzen A."/>
            <person name="Lundell T."/>
            <person name="Morin E."/>
            <person name="Murat C."/>
            <person name="Sun H."/>
            <person name="Tunlid A."/>
            <person name="Henrissat B."/>
            <person name="Grigoriev I.V."/>
            <person name="Hibbett D.S."/>
            <person name="Martin F."/>
            <person name="Nordberg H.P."/>
            <person name="Cantor M.N."/>
            <person name="Hua S.X."/>
        </authorList>
    </citation>
    <scope>NUCLEOTIDE SEQUENCE [LARGE SCALE GENOMIC DNA]</scope>
    <source>
        <strain evidence="3 4">LaAM-08-1</strain>
    </source>
</reference>
<name>A0A0C9X463_9AGAR</name>
<proteinExistence type="predicted"/>
<dbReference type="AlphaFoldDB" id="A0A0C9X463"/>
<dbReference type="InterPro" id="IPR026820">
    <property type="entry name" value="VioB/RebD_dom"/>
</dbReference>
<evidence type="ECO:0000259" key="2">
    <source>
        <dbReference type="Pfam" id="PF12902"/>
    </source>
</evidence>
<accession>A0A0C9X463</accession>
<feature type="compositionally biased region" description="Gly residues" evidence="1">
    <location>
        <begin position="190"/>
        <end position="225"/>
    </location>
</feature>
<evidence type="ECO:0000313" key="4">
    <source>
        <dbReference type="Proteomes" id="UP000054477"/>
    </source>
</evidence>
<organism evidence="3 4">
    <name type="scientific">Laccaria amethystina LaAM-08-1</name>
    <dbReference type="NCBI Taxonomy" id="1095629"/>
    <lineage>
        <taxon>Eukaryota</taxon>
        <taxon>Fungi</taxon>
        <taxon>Dikarya</taxon>
        <taxon>Basidiomycota</taxon>
        <taxon>Agaricomycotina</taxon>
        <taxon>Agaricomycetes</taxon>
        <taxon>Agaricomycetidae</taxon>
        <taxon>Agaricales</taxon>
        <taxon>Agaricineae</taxon>
        <taxon>Hydnangiaceae</taxon>
        <taxon>Laccaria</taxon>
    </lineage>
</organism>
<feature type="compositionally biased region" description="Pro residues" evidence="1">
    <location>
        <begin position="228"/>
        <end position="238"/>
    </location>
</feature>
<keyword evidence="4" id="KW-1185">Reference proteome</keyword>
<dbReference type="STRING" id="1095629.A0A0C9X463"/>
<dbReference type="Pfam" id="PF12902">
    <property type="entry name" value="Ferritin-like"/>
    <property type="match status" value="1"/>
</dbReference>
<gene>
    <name evidence="3" type="ORF">K443DRAFT_682617</name>
</gene>
<dbReference type="Proteomes" id="UP000054477">
    <property type="component" value="Unassembled WGS sequence"/>
</dbReference>
<evidence type="ECO:0000313" key="3">
    <source>
        <dbReference type="EMBL" id="KIJ96018.1"/>
    </source>
</evidence>
<dbReference type="PANTHER" id="PTHR34400">
    <property type="match status" value="1"/>
</dbReference>
<dbReference type="Gene3D" id="1.20.1260.10">
    <property type="match status" value="1"/>
</dbReference>